<dbReference type="SUPFAM" id="SSF51161">
    <property type="entry name" value="Trimeric LpxA-like enzymes"/>
    <property type="match status" value="2"/>
</dbReference>
<dbReference type="Proteomes" id="UP001556692">
    <property type="component" value="Unassembled WGS sequence"/>
</dbReference>
<sequence length="350" mass="36677">MNEDAGMTIEQTPIILPYKGTAPVFASPPTYMGPGSAVLGRATLGRSAWLGARSVIRADGHYVTIGDDFRLGGRGTVHIAHDVLPTHIGSHVTAGRRAVIHACDVGGDCFIGDDVVVLDGSKVAEACAIAAGSIVFPRSALESGWLYEGAPAKRVRRLEAGELDALHHAARSEPDEYEAASPDSGSGPTQDVFVAANVRLRGRIECEGENGIWYGCELDAGDQAIKVGLHTNIQDNTVIRAVCGRVIIGAESTIGHNVTMTDCEVGHASLIGIGSVVAPGTIVKDDVLVAAGARTTEGQILESGWLYGGSPAKQIAPLDAKKRDMIAATWAQYCSYAAAFRKAQLRPSTP</sequence>
<reference evidence="1 2" key="1">
    <citation type="submission" date="2024-05" db="EMBL/GenBank/DDBJ databases">
        <authorList>
            <person name="Jiang F."/>
        </authorList>
    </citation>
    <scope>NUCLEOTIDE SEQUENCE [LARGE SCALE GENOMIC DNA]</scope>
    <source>
        <strain evidence="1 2">LZ166</strain>
    </source>
</reference>
<proteinExistence type="predicted"/>
<dbReference type="InterPro" id="IPR050484">
    <property type="entry name" value="Transf_Hexapept/Carb_Anhydrase"/>
</dbReference>
<dbReference type="Gene3D" id="2.160.10.10">
    <property type="entry name" value="Hexapeptide repeat proteins"/>
    <property type="match status" value="2"/>
</dbReference>
<dbReference type="PANTHER" id="PTHR13061">
    <property type="entry name" value="DYNACTIN SUBUNIT P25"/>
    <property type="match status" value="1"/>
</dbReference>
<organism evidence="1 2">
    <name type="scientific">Aquibium pacificus</name>
    <dbReference type="NCBI Taxonomy" id="3153579"/>
    <lineage>
        <taxon>Bacteria</taxon>
        <taxon>Pseudomonadati</taxon>
        <taxon>Pseudomonadota</taxon>
        <taxon>Alphaproteobacteria</taxon>
        <taxon>Hyphomicrobiales</taxon>
        <taxon>Phyllobacteriaceae</taxon>
        <taxon>Aquibium</taxon>
    </lineage>
</organism>
<comment type="caution">
    <text evidence="1">The sequence shown here is derived from an EMBL/GenBank/DDBJ whole genome shotgun (WGS) entry which is preliminary data.</text>
</comment>
<protein>
    <submittedName>
        <fullName evidence="1">Gamma carbonic anhydrase family protein</fullName>
    </submittedName>
</protein>
<dbReference type="CDD" id="cd04645">
    <property type="entry name" value="LbH_gamma_CA_like"/>
    <property type="match status" value="2"/>
</dbReference>
<dbReference type="InterPro" id="IPR011004">
    <property type="entry name" value="Trimer_LpxA-like_sf"/>
</dbReference>
<evidence type="ECO:0000313" key="1">
    <source>
        <dbReference type="EMBL" id="MEX0405309.1"/>
    </source>
</evidence>
<accession>A0ABV3SGZ6</accession>
<dbReference type="EMBL" id="JBDPGJ010000002">
    <property type="protein sequence ID" value="MEX0405309.1"/>
    <property type="molecule type" value="Genomic_DNA"/>
</dbReference>
<dbReference type="PANTHER" id="PTHR13061:SF56">
    <property type="entry name" value="PROTEIN YRDA"/>
    <property type="match status" value="1"/>
</dbReference>
<dbReference type="InterPro" id="IPR047324">
    <property type="entry name" value="LbH_gamma_CA-like"/>
</dbReference>
<keyword evidence="2" id="KW-1185">Reference proteome</keyword>
<dbReference type="RefSeq" id="WP_367953210.1">
    <property type="nucleotide sequence ID" value="NZ_JBDPGJ010000002.1"/>
</dbReference>
<evidence type="ECO:0000313" key="2">
    <source>
        <dbReference type="Proteomes" id="UP001556692"/>
    </source>
</evidence>
<gene>
    <name evidence="1" type="ORF">ABGN05_06535</name>
</gene>
<name>A0ABV3SGZ6_9HYPH</name>